<proteinExistence type="predicted"/>
<evidence type="ECO:0000313" key="4">
    <source>
        <dbReference type="Proteomes" id="UP000199413"/>
    </source>
</evidence>
<gene>
    <name evidence="3" type="ORF">GA0070624_3967</name>
</gene>
<accession>A0A1C6SK27</accession>
<sequence length="350" mass="38422">MASDGEEVQRETPPAPAAQPVSIQANRVPRNLSFSASTTVKALIASPIVILLATGTRLILIANYDTATATSIASANGAANTILGTVIPLLPAFFPLLFLALVLYRKALAALLTGVAMMLVSPAYSSFTAALHTGSRRFLVIVTAPAHYFDWVAENERHLRSFPAMWQALTDGVESPRDLLLVAADWRVQTLFYALGAVVLAHNAGRRWRHAREDRSFSWTGIKFRLLPLGMAFTALFVLAFVDQIYQPPSKPRVVAEILRQPWVPPEKLTLTNGAWRVGYTLSYKDGWHVLLEEESRTIIYIRATDVKSRTVCSVSTSLKGERPPLIRLGPPVPDGVPECPSRDNSSRPK</sequence>
<dbReference type="AlphaFoldDB" id="A0A1C6SK27"/>
<keyword evidence="2" id="KW-0812">Transmembrane</keyword>
<feature type="transmembrane region" description="Helical" evidence="2">
    <location>
        <begin position="226"/>
        <end position="246"/>
    </location>
</feature>
<organism evidence="3 4">
    <name type="scientific">Micromonospora rhizosphaerae</name>
    <dbReference type="NCBI Taxonomy" id="568872"/>
    <lineage>
        <taxon>Bacteria</taxon>
        <taxon>Bacillati</taxon>
        <taxon>Actinomycetota</taxon>
        <taxon>Actinomycetes</taxon>
        <taxon>Micromonosporales</taxon>
        <taxon>Micromonosporaceae</taxon>
        <taxon>Micromonospora</taxon>
    </lineage>
</organism>
<dbReference type="OrthoDB" id="4229874at2"/>
<evidence type="ECO:0000256" key="2">
    <source>
        <dbReference type="SAM" id="Phobius"/>
    </source>
</evidence>
<keyword evidence="4" id="KW-1185">Reference proteome</keyword>
<feature type="compositionally biased region" description="Basic and acidic residues" evidence="1">
    <location>
        <begin position="341"/>
        <end position="350"/>
    </location>
</feature>
<feature type="transmembrane region" description="Helical" evidence="2">
    <location>
        <begin position="186"/>
        <end position="205"/>
    </location>
</feature>
<evidence type="ECO:0000256" key="1">
    <source>
        <dbReference type="SAM" id="MobiDB-lite"/>
    </source>
</evidence>
<keyword evidence="2" id="KW-0472">Membrane</keyword>
<feature type="region of interest" description="Disordered" evidence="1">
    <location>
        <begin position="323"/>
        <end position="350"/>
    </location>
</feature>
<evidence type="ECO:0000313" key="3">
    <source>
        <dbReference type="EMBL" id="SCL29874.1"/>
    </source>
</evidence>
<keyword evidence="2" id="KW-1133">Transmembrane helix</keyword>
<feature type="transmembrane region" description="Helical" evidence="2">
    <location>
        <begin position="42"/>
        <end position="62"/>
    </location>
</feature>
<feature type="transmembrane region" description="Helical" evidence="2">
    <location>
        <begin position="111"/>
        <end position="131"/>
    </location>
</feature>
<feature type="region of interest" description="Disordered" evidence="1">
    <location>
        <begin position="1"/>
        <end position="20"/>
    </location>
</feature>
<name>A0A1C6SK27_9ACTN</name>
<dbReference type="RefSeq" id="WP_141715095.1">
    <property type="nucleotide sequence ID" value="NZ_FMHV01000002.1"/>
</dbReference>
<dbReference type="EMBL" id="FMHV01000002">
    <property type="protein sequence ID" value="SCL29874.1"/>
    <property type="molecule type" value="Genomic_DNA"/>
</dbReference>
<protein>
    <submittedName>
        <fullName evidence="3">Uncharacterized protein</fullName>
    </submittedName>
</protein>
<feature type="transmembrane region" description="Helical" evidence="2">
    <location>
        <begin position="82"/>
        <end position="104"/>
    </location>
</feature>
<reference evidence="4" key="1">
    <citation type="submission" date="2016-06" db="EMBL/GenBank/DDBJ databases">
        <authorList>
            <person name="Varghese N."/>
            <person name="Submissions Spin"/>
        </authorList>
    </citation>
    <scope>NUCLEOTIDE SEQUENCE [LARGE SCALE GENOMIC DNA]</scope>
    <source>
        <strain evidence="4">DSM 45431</strain>
    </source>
</reference>
<dbReference type="Proteomes" id="UP000199413">
    <property type="component" value="Unassembled WGS sequence"/>
</dbReference>